<feature type="domain" description="RRM" evidence="6">
    <location>
        <begin position="26"/>
        <end position="98"/>
    </location>
</feature>
<dbReference type="Pfam" id="PF00076">
    <property type="entry name" value="RRM_1"/>
    <property type="match status" value="3"/>
</dbReference>
<evidence type="ECO:0000259" key="6">
    <source>
        <dbReference type="PROSITE" id="PS50102"/>
    </source>
</evidence>
<evidence type="ECO:0000256" key="1">
    <source>
        <dbReference type="ARBA" id="ARBA00004123"/>
    </source>
</evidence>
<dbReference type="PANTHER" id="PTHR23189">
    <property type="entry name" value="RNA RECOGNITION MOTIF-CONTAINING"/>
    <property type="match status" value="1"/>
</dbReference>
<evidence type="ECO:0000256" key="5">
    <source>
        <dbReference type="SAM" id="MobiDB-lite"/>
    </source>
</evidence>
<keyword evidence="3" id="KW-0539">Nucleus</keyword>
<feature type="domain" description="RRM" evidence="6">
    <location>
        <begin position="242"/>
        <end position="315"/>
    </location>
</feature>
<evidence type="ECO:0000256" key="2">
    <source>
        <dbReference type="ARBA" id="ARBA00022884"/>
    </source>
</evidence>
<evidence type="ECO:0000313" key="7">
    <source>
        <dbReference type="EMBL" id="KAL3506760.1"/>
    </source>
</evidence>
<dbReference type="CDD" id="cd21546">
    <property type="entry name" value="SPOC_FPA-like"/>
    <property type="match status" value="1"/>
</dbReference>
<protein>
    <recommendedName>
        <fullName evidence="6">RRM domain-containing protein</fullName>
    </recommendedName>
</protein>
<feature type="region of interest" description="Disordered" evidence="5">
    <location>
        <begin position="1"/>
        <end position="20"/>
    </location>
</feature>
<dbReference type="Gene3D" id="3.30.70.330">
    <property type="match status" value="3"/>
</dbReference>
<comment type="subcellular location">
    <subcellularLocation>
        <location evidence="1">Nucleus</location>
    </subcellularLocation>
</comment>
<name>A0ABD2YKP6_9GENT</name>
<dbReference type="GO" id="GO:0003723">
    <property type="term" value="F:RNA binding"/>
    <property type="evidence" value="ECO:0007669"/>
    <property type="project" value="UniProtKB-UniRule"/>
</dbReference>
<keyword evidence="8" id="KW-1185">Reference proteome</keyword>
<evidence type="ECO:0000256" key="4">
    <source>
        <dbReference type="PROSITE-ProRule" id="PRU00176"/>
    </source>
</evidence>
<dbReference type="EMBL" id="JBJUIK010000013">
    <property type="protein sequence ID" value="KAL3506760.1"/>
    <property type="molecule type" value="Genomic_DNA"/>
</dbReference>
<reference evidence="7 8" key="1">
    <citation type="submission" date="2024-11" db="EMBL/GenBank/DDBJ databases">
        <title>A near-complete genome assembly of Cinchona calisaya.</title>
        <authorList>
            <person name="Lian D.C."/>
            <person name="Zhao X.W."/>
            <person name="Wei L."/>
        </authorList>
    </citation>
    <scope>NUCLEOTIDE SEQUENCE [LARGE SCALE GENOMIC DNA]</scope>
    <source>
        <tissue evidence="7">Nenye</tissue>
    </source>
</reference>
<feature type="region of interest" description="Disordered" evidence="5">
    <location>
        <begin position="379"/>
        <end position="409"/>
    </location>
</feature>
<dbReference type="PROSITE" id="PS50102">
    <property type="entry name" value="RRM"/>
    <property type="match status" value="3"/>
</dbReference>
<dbReference type="SMART" id="SM00360">
    <property type="entry name" value="RRM"/>
    <property type="match status" value="3"/>
</dbReference>
<dbReference type="InterPro" id="IPR012677">
    <property type="entry name" value="Nucleotide-bd_a/b_plait_sf"/>
</dbReference>
<dbReference type="InterPro" id="IPR000504">
    <property type="entry name" value="RRM_dom"/>
</dbReference>
<proteinExistence type="predicted"/>
<dbReference type="AlphaFoldDB" id="A0ABD2YKP6"/>
<feature type="region of interest" description="Disordered" evidence="5">
    <location>
        <begin position="733"/>
        <end position="760"/>
    </location>
</feature>
<sequence>MPPPSKSTAKPISSSYSEAGGRTASNNLWIGNLNPEITDSDLVALFEKHGPVDSITNYSARSYGFVYYKKIEDAKSAKEKLQGTILHGNPIKIEFAKPAKPCKSLWVAGISQSVSKEELEEEFMRFGKIQEFKFLRDRNTAYVDYFKLEDASQALKSMNGKRFGGDQIRVDFLRSQPSRREHLPDLRDAREGQFPNRSIGPPDAQWMGQDSMKVFSEPIHAGSKGHQFQSLGGRRGDGQPSKVLWISYPPSVQIEEDMLHNAMILFGEIERIKTFEDRNYAFVQFRSVDEARLAKEGLQGKLFSDPRITIEYSNSDLGPSKDYLGNYPGTKGPMPDMHQNEVPFREKMDIIGHNPPILPPRGVPGPDVLLRSLGPQGNIESQGGRHTHLGGPNWRRSPPAPGLLSSPSASLNLPNRSVSGAWDIFDASQLQRESKRSRVDRTLQTYDMSFPPRRADEQGLGLDEPYGLRTLSAAGFADSLSNFEGRNRLSPVDVQISASGLGKRLPEPDYVWQGIIAKGGSPICRARCVPIGEGIGSHIPEVVNCTARTGLDMLTKHYADAVGYSVAFFLPDSEADFASYTEFLRYLGARNRAGVAKFDDGTTLFLVPPSDFLTNVLKFDGPERLYGVVLEFPQAAPDSSAVQPPLHQMQYADAQQQTISQTVYNGTRQEATALQVDYNRANREDMKPPLKMLGPSSSSTPPINYAAVSQSGVSWTPELIATLASLLPGNNKSSGLGSSSVQSASSTLGPALNTNPAPDKGLMQGWPHERLVREQTGHPMQQVSSHFYSQAQFIPQVQTYLPVSNPPNLPVQGVIGYNQMQDRGFNLQQQGSVPPATPSQGQVSALPLADQQHQLGIPYDHLKSHGITQGTDALTLYGSSVIQQPTNLVTLANEVNGANVLQPQAPMPQTTKMDVNNPVQELQAAVQTGQETSETEDEKNRRYQSTLLFAANLLNKVQQPPGTQTG</sequence>
<dbReference type="InterPro" id="IPR035979">
    <property type="entry name" value="RBD_domain_sf"/>
</dbReference>
<evidence type="ECO:0000313" key="8">
    <source>
        <dbReference type="Proteomes" id="UP001630127"/>
    </source>
</evidence>
<organism evidence="7 8">
    <name type="scientific">Cinchona calisaya</name>
    <dbReference type="NCBI Taxonomy" id="153742"/>
    <lineage>
        <taxon>Eukaryota</taxon>
        <taxon>Viridiplantae</taxon>
        <taxon>Streptophyta</taxon>
        <taxon>Embryophyta</taxon>
        <taxon>Tracheophyta</taxon>
        <taxon>Spermatophyta</taxon>
        <taxon>Magnoliopsida</taxon>
        <taxon>eudicotyledons</taxon>
        <taxon>Gunneridae</taxon>
        <taxon>Pentapetalae</taxon>
        <taxon>asterids</taxon>
        <taxon>lamiids</taxon>
        <taxon>Gentianales</taxon>
        <taxon>Rubiaceae</taxon>
        <taxon>Cinchonoideae</taxon>
        <taxon>Cinchoneae</taxon>
        <taxon>Cinchona</taxon>
    </lineage>
</organism>
<keyword evidence="2 4" id="KW-0694">RNA-binding</keyword>
<dbReference type="SUPFAM" id="SSF54928">
    <property type="entry name" value="RNA-binding domain, RBD"/>
    <property type="match status" value="3"/>
</dbReference>
<feature type="domain" description="RRM" evidence="6">
    <location>
        <begin position="103"/>
        <end position="175"/>
    </location>
</feature>
<feature type="compositionally biased region" description="Low complexity" evidence="5">
    <location>
        <begin position="733"/>
        <end position="749"/>
    </location>
</feature>
<dbReference type="GO" id="GO:0005634">
    <property type="term" value="C:nucleus"/>
    <property type="evidence" value="ECO:0007669"/>
    <property type="project" value="UniProtKB-SubCell"/>
</dbReference>
<dbReference type="InterPro" id="IPR012921">
    <property type="entry name" value="SPOC_C"/>
</dbReference>
<accession>A0ABD2YKP6</accession>
<feature type="compositionally biased region" description="Basic and acidic residues" evidence="5">
    <location>
        <begin position="180"/>
        <end position="191"/>
    </location>
</feature>
<feature type="region of interest" description="Disordered" evidence="5">
    <location>
        <begin position="180"/>
        <end position="207"/>
    </location>
</feature>
<dbReference type="Proteomes" id="UP001630127">
    <property type="component" value="Unassembled WGS sequence"/>
</dbReference>
<dbReference type="CDD" id="cd00590">
    <property type="entry name" value="RRM_SF"/>
    <property type="match status" value="2"/>
</dbReference>
<evidence type="ECO:0000256" key="3">
    <source>
        <dbReference type="ARBA" id="ARBA00023242"/>
    </source>
</evidence>
<dbReference type="Pfam" id="PF07744">
    <property type="entry name" value="SPOC"/>
    <property type="match status" value="1"/>
</dbReference>
<gene>
    <name evidence="7" type="ORF">ACH5RR_032142</name>
</gene>
<comment type="caution">
    <text evidence="7">The sequence shown here is derived from an EMBL/GenBank/DDBJ whole genome shotgun (WGS) entry which is preliminary data.</text>
</comment>